<evidence type="ECO:0000313" key="2">
    <source>
        <dbReference type="EMBL" id="SFM58816.1"/>
    </source>
</evidence>
<dbReference type="PROSITE" id="PS51465">
    <property type="entry name" value="KAZAL_2"/>
    <property type="match status" value="1"/>
</dbReference>
<dbReference type="Proteomes" id="UP000199561">
    <property type="component" value="Unassembled WGS sequence"/>
</dbReference>
<proteinExistence type="predicted"/>
<protein>
    <submittedName>
        <fullName evidence="2">Kazal-type serine protease inhibitor domain-containing protein</fullName>
    </submittedName>
</protein>
<dbReference type="Gene3D" id="3.30.60.30">
    <property type="match status" value="1"/>
</dbReference>
<sequence length="153" mass="15691">MNALIPLLVAFSISSMLVGCKENIPPTPPETPEVVCGTIQGLTCPEEQYCDFGIGQCKVADAQGICKIKPTICTKEYKPVCGCDGKTYSNACVAAAAGASIDHLGECAPAEPQACGGIAGFPCPEGMKCADDPSDECDPDQGNADCPGICIAE</sequence>
<evidence type="ECO:0000313" key="3">
    <source>
        <dbReference type="Proteomes" id="UP000199561"/>
    </source>
</evidence>
<keyword evidence="3" id="KW-1185">Reference proteome</keyword>
<dbReference type="InterPro" id="IPR036058">
    <property type="entry name" value="Kazal_dom_sf"/>
</dbReference>
<dbReference type="SMART" id="SM00280">
    <property type="entry name" value="KAZAL"/>
    <property type="match status" value="1"/>
</dbReference>
<dbReference type="AlphaFoldDB" id="A0A1I4S2S7"/>
<accession>A0A1I4S2S7</accession>
<dbReference type="RefSeq" id="WP_090670431.1">
    <property type="nucleotide sequence ID" value="NZ_CAJNAP010000008.1"/>
</dbReference>
<feature type="domain" description="Kazal-like" evidence="1">
    <location>
        <begin position="60"/>
        <end position="109"/>
    </location>
</feature>
<reference evidence="2 3" key="1">
    <citation type="submission" date="2016-10" db="EMBL/GenBank/DDBJ databases">
        <authorList>
            <person name="de Groot N.N."/>
        </authorList>
    </citation>
    <scope>NUCLEOTIDE SEQUENCE [LARGE SCALE GENOMIC DNA]</scope>
    <source>
        <strain evidence="2 3">Nm146</strain>
    </source>
</reference>
<organism evidence="2 3">
    <name type="scientific">Nitrosomonas nitrosa</name>
    <dbReference type="NCBI Taxonomy" id="52442"/>
    <lineage>
        <taxon>Bacteria</taxon>
        <taxon>Pseudomonadati</taxon>
        <taxon>Pseudomonadota</taxon>
        <taxon>Betaproteobacteria</taxon>
        <taxon>Nitrosomonadales</taxon>
        <taxon>Nitrosomonadaceae</taxon>
        <taxon>Nitrosomonas</taxon>
    </lineage>
</organism>
<dbReference type="SUPFAM" id="SSF100895">
    <property type="entry name" value="Kazal-type serine protease inhibitors"/>
    <property type="match status" value="1"/>
</dbReference>
<gene>
    <name evidence="2" type="ORF">SAMN05421880_12231</name>
</gene>
<evidence type="ECO:0000259" key="1">
    <source>
        <dbReference type="PROSITE" id="PS51465"/>
    </source>
</evidence>
<dbReference type="Pfam" id="PF00050">
    <property type="entry name" value="Kazal_1"/>
    <property type="match status" value="1"/>
</dbReference>
<dbReference type="InterPro" id="IPR002350">
    <property type="entry name" value="Kazal_dom"/>
</dbReference>
<dbReference type="EMBL" id="FOUF01000022">
    <property type="protein sequence ID" value="SFM58816.1"/>
    <property type="molecule type" value="Genomic_DNA"/>
</dbReference>
<name>A0A1I4S2S7_9PROT</name>
<dbReference type="STRING" id="52442.SAMN05421880_12231"/>